<dbReference type="Gramene" id="ORUFI01G20730.1">
    <property type="protein sequence ID" value="ORUFI01G20730.1"/>
    <property type="gene ID" value="ORUFI01G20730"/>
</dbReference>
<sequence length="67" mass="6906">MATTPAATAAATQRRELTNLAATVAAHVLVFPASGQGHINCIMHFAMGDIVELLESLGTNGSRVKGD</sequence>
<dbReference type="AlphaFoldDB" id="A0A0E0MXJ8"/>
<evidence type="ECO:0000313" key="2">
    <source>
        <dbReference type="Proteomes" id="UP000008022"/>
    </source>
</evidence>
<keyword evidence="2" id="KW-1185">Reference proteome</keyword>
<name>A0A0E0MXJ8_ORYRU</name>
<proteinExistence type="predicted"/>
<reference evidence="1" key="2">
    <citation type="submission" date="2015-06" db="UniProtKB">
        <authorList>
            <consortium name="EnsemblPlants"/>
        </authorList>
    </citation>
    <scope>IDENTIFICATION</scope>
</reference>
<reference evidence="2" key="1">
    <citation type="submission" date="2013-06" db="EMBL/GenBank/DDBJ databases">
        <authorList>
            <person name="Zhao Q."/>
        </authorList>
    </citation>
    <scope>NUCLEOTIDE SEQUENCE</scope>
    <source>
        <strain evidence="2">cv. W1943</strain>
    </source>
</reference>
<dbReference type="HOGENOM" id="CLU_2816906_0_0_1"/>
<dbReference type="Proteomes" id="UP000008022">
    <property type="component" value="Unassembled WGS sequence"/>
</dbReference>
<dbReference type="OMA" id="HFAMGDI"/>
<organism evidence="1 2">
    <name type="scientific">Oryza rufipogon</name>
    <name type="common">Brownbeard rice</name>
    <name type="synonym">Asian wild rice</name>
    <dbReference type="NCBI Taxonomy" id="4529"/>
    <lineage>
        <taxon>Eukaryota</taxon>
        <taxon>Viridiplantae</taxon>
        <taxon>Streptophyta</taxon>
        <taxon>Embryophyta</taxon>
        <taxon>Tracheophyta</taxon>
        <taxon>Spermatophyta</taxon>
        <taxon>Magnoliopsida</taxon>
        <taxon>Liliopsida</taxon>
        <taxon>Poales</taxon>
        <taxon>Poaceae</taxon>
        <taxon>BOP clade</taxon>
        <taxon>Oryzoideae</taxon>
        <taxon>Oryzeae</taxon>
        <taxon>Oryzinae</taxon>
        <taxon>Oryza</taxon>
    </lineage>
</organism>
<protein>
    <submittedName>
        <fullName evidence="1">Uncharacterized protein</fullName>
    </submittedName>
</protein>
<accession>A0A0E0MXJ8</accession>
<dbReference type="EnsemblPlants" id="ORUFI01G20730.1">
    <property type="protein sequence ID" value="ORUFI01G20730.1"/>
    <property type="gene ID" value="ORUFI01G20730"/>
</dbReference>
<evidence type="ECO:0000313" key="1">
    <source>
        <dbReference type="EnsemblPlants" id="ORUFI01G20730.1"/>
    </source>
</evidence>